<evidence type="ECO:0000256" key="3">
    <source>
        <dbReference type="PROSITE-ProRule" id="PRU01331"/>
    </source>
</evidence>
<name>A0A1G9XZR6_9ACTN</name>
<dbReference type="SUPFAM" id="SSF54368">
    <property type="entry name" value="Glutamine synthetase, N-terminal domain"/>
    <property type="match status" value="1"/>
</dbReference>
<feature type="region of interest" description="Disordered" evidence="5">
    <location>
        <begin position="391"/>
        <end position="425"/>
    </location>
</feature>
<protein>
    <submittedName>
        <fullName evidence="7">Glutamine synthetase</fullName>
    </submittedName>
</protein>
<dbReference type="Pfam" id="PF00120">
    <property type="entry name" value="Gln-synt_C"/>
    <property type="match status" value="1"/>
</dbReference>
<evidence type="ECO:0000259" key="6">
    <source>
        <dbReference type="PROSITE" id="PS51987"/>
    </source>
</evidence>
<dbReference type="GO" id="GO:0006542">
    <property type="term" value="P:glutamine biosynthetic process"/>
    <property type="evidence" value="ECO:0007669"/>
    <property type="project" value="InterPro"/>
</dbReference>
<evidence type="ECO:0000256" key="5">
    <source>
        <dbReference type="SAM" id="MobiDB-lite"/>
    </source>
</evidence>
<evidence type="ECO:0000313" key="8">
    <source>
        <dbReference type="Proteomes" id="UP000199063"/>
    </source>
</evidence>
<dbReference type="AlphaFoldDB" id="A0A1G9XZR6"/>
<feature type="compositionally biased region" description="Gly residues" evidence="5">
    <location>
        <begin position="391"/>
        <end position="406"/>
    </location>
</feature>
<dbReference type="InterPro" id="IPR008146">
    <property type="entry name" value="Gln_synth_cat_dom"/>
</dbReference>
<gene>
    <name evidence="7" type="ORF">SAMN05444921_11778</name>
</gene>
<dbReference type="RefSeq" id="WP_093658240.1">
    <property type="nucleotide sequence ID" value="NZ_FNHI01000017.1"/>
</dbReference>
<accession>A0A1G9XZR6</accession>
<dbReference type="STRING" id="1196353.SAMN05444921_11778"/>
<dbReference type="Proteomes" id="UP000199063">
    <property type="component" value="Unassembled WGS sequence"/>
</dbReference>
<dbReference type="GO" id="GO:0004356">
    <property type="term" value="F:glutamine synthetase activity"/>
    <property type="evidence" value="ECO:0007669"/>
    <property type="project" value="InterPro"/>
</dbReference>
<keyword evidence="2" id="KW-0436">Ligase</keyword>
<evidence type="ECO:0000256" key="1">
    <source>
        <dbReference type="ARBA" id="ARBA00009897"/>
    </source>
</evidence>
<evidence type="ECO:0000256" key="2">
    <source>
        <dbReference type="ARBA" id="ARBA00022598"/>
    </source>
</evidence>
<dbReference type="PANTHER" id="PTHR43785:SF12">
    <property type="entry name" value="TYPE-1 GLUTAMINE SYNTHETASE 2"/>
    <property type="match status" value="1"/>
</dbReference>
<dbReference type="PANTHER" id="PTHR43785">
    <property type="entry name" value="GAMMA-GLUTAMYLPUTRESCINE SYNTHETASE"/>
    <property type="match status" value="1"/>
</dbReference>
<organism evidence="7 8">
    <name type="scientific">Streptomyces wuyuanensis</name>
    <dbReference type="NCBI Taxonomy" id="1196353"/>
    <lineage>
        <taxon>Bacteria</taxon>
        <taxon>Bacillati</taxon>
        <taxon>Actinomycetota</taxon>
        <taxon>Actinomycetes</taxon>
        <taxon>Kitasatosporales</taxon>
        <taxon>Streptomycetaceae</taxon>
        <taxon>Streptomyces</taxon>
    </lineage>
</organism>
<keyword evidence="8" id="KW-1185">Reference proteome</keyword>
<dbReference type="PROSITE" id="PS51987">
    <property type="entry name" value="GS_CATALYTIC"/>
    <property type="match status" value="1"/>
</dbReference>
<dbReference type="Gene3D" id="3.10.20.70">
    <property type="entry name" value="Glutamine synthetase, N-terminal domain"/>
    <property type="match status" value="1"/>
</dbReference>
<dbReference type="InterPro" id="IPR036651">
    <property type="entry name" value="Gln_synt_N_sf"/>
</dbReference>
<feature type="domain" description="GS catalytic" evidence="6">
    <location>
        <begin position="120"/>
        <end position="482"/>
    </location>
</feature>
<dbReference type="Gene3D" id="3.30.590.10">
    <property type="entry name" value="Glutamine synthetase/guanido kinase, catalytic domain"/>
    <property type="match status" value="1"/>
</dbReference>
<evidence type="ECO:0000313" key="7">
    <source>
        <dbReference type="EMBL" id="SDN02277.1"/>
    </source>
</evidence>
<dbReference type="SMART" id="SM01230">
    <property type="entry name" value="Gln-synt_C"/>
    <property type="match status" value="1"/>
</dbReference>
<dbReference type="OrthoDB" id="3277468at2"/>
<dbReference type="EMBL" id="FNHI01000017">
    <property type="protein sequence ID" value="SDN02277.1"/>
    <property type="molecule type" value="Genomic_DNA"/>
</dbReference>
<dbReference type="GeneID" id="40832070"/>
<dbReference type="InterPro" id="IPR014746">
    <property type="entry name" value="Gln_synth/guanido_kin_cat_dom"/>
</dbReference>
<reference evidence="8" key="1">
    <citation type="submission" date="2016-10" db="EMBL/GenBank/DDBJ databases">
        <authorList>
            <person name="Varghese N."/>
            <person name="Submissions S."/>
        </authorList>
    </citation>
    <scope>NUCLEOTIDE SEQUENCE [LARGE SCALE GENOMIC DNA]</scope>
    <source>
        <strain evidence="8">CGMCC 4.7042</strain>
    </source>
</reference>
<evidence type="ECO:0000256" key="4">
    <source>
        <dbReference type="RuleBase" id="RU000384"/>
    </source>
</evidence>
<proteinExistence type="inferred from homology"/>
<comment type="similarity">
    <text evidence="1 3 4">Belongs to the glutamine synthetase family.</text>
</comment>
<dbReference type="SUPFAM" id="SSF55931">
    <property type="entry name" value="Glutamine synthetase/guanido kinase"/>
    <property type="match status" value="1"/>
</dbReference>
<sequence length="482" mass="50372">MQHSDETQRAARREAARLNAESVRGVALTWVDNAGLTRVKAIPTGRLAHVAGRGVGMSPVFDVYLVDDSITTSPHIGGPDGDLRLVPDLERLTVLAAQPGWAWAPVDRYDQEGRPYAACQRLFARRMARRAADRGIDLRMGFETEWVVQRDGTCPWTGPAYGMARVVELSDYVDEVLGALGAQGVEVLQIHPEYAAGQFEVSVAPADPVGAADLAVLVRETVRAVSLRHGLTALFGPVVEAGGVGNGGHLHLSLWREGRNLCRGGDGPFGMTGDSESFLAGVLGALPALLAIGAPTPASYLRLEPSHWAGVFQCWGLENREAALRFITGAPDDPDGANAEVKCFDAAANPYLVTGAVIAAGLAGLEAGARLPAPVQGDPAVTGGVAVPGGATGAGAAGREAAGGTGEPRTGTGTARREVGTGPARLPRSLPEALEYFEGSEVLREALGDALFEAIASVRRAESELFAGRAPQQIADATRGRY</sequence>